<name>A0A5B7CL55_PORTR</name>
<reference evidence="1 2" key="1">
    <citation type="submission" date="2019-05" db="EMBL/GenBank/DDBJ databases">
        <title>Another draft genome of Portunus trituberculatus and its Hox gene families provides insights of decapod evolution.</title>
        <authorList>
            <person name="Jeong J.-H."/>
            <person name="Song I."/>
            <person name="Kim S."/>
            <person name="Choi T."/>
            <person name="Kim D."/>
            <person name="Ryu S."/>
            <person name="Kim W."/>
        </authorList>
    </citation>
    <scope>NUCLEOTIDE SEQUENCE [LARGE SCALE GENOMIC DNA]</scope>
    <source>
        <tissue evidence="1">Muscle</tissue>
    </source>
</reference>
<sequence length="68" mass="7345">MEITTIFVKAEYKTLKTGSSGGGLRRAFTSLRKSEDPELGDGVPAGRGAGRSCARYGVCRTTVDSRYR</sequence>
<comment type="caution">
    <text evidence="1">The sequence shown here is derived from an EMBL/GenBank/DDBJ whole genome shotgun (WGS) entry which is preliminary data.</text>
</comment>
<protein>
    <submittedName>
        <fullName evidence="1">Uncharacterized protein</fullName>
    </submittedName>
</protein>
<evidence type="ECO:0000313" key="1">
    <source>
        <dbReference type="EMBL" id="MPC08313.1"/>
    </source>
</evidence>
<evidence type="ECO:0000313" key="2">
    <source>
        <dbReference type="Proteomes" id="UP000324222"/>
    </source>
</evidence>
<dbReference type="EMBL" id="VSRR010000024">
    <property type="protein sequence ID" value="MPC08313.1"/>
    <property type="molecule type" value="Genomic_DNA"/>
</dbReference>
<gene>
    <name evidence="1" type="ORF">E2C01_000894</name>
</gene>
<dbReference type="Proteomes" id="UP000324222">
    <property type="component" value="Unassembled WGS sequence"/>
</dbReference>
<keyword evidence="2" id="KW-1185">Reference proteome</keyword>
<accession>A0A5B7CL55</accession>
<dbReference type="AlphaFoldDB" id="A0A5B7CL55"/>
<proteinExistence type="predicted"/>
<organism evidence="1 2">
    <name type="scientific">Portunus trituberculatus</name>
    <name type="common">Swimming crab</name>
    <name type="synonym">Neptunus trituberculatus</name>
    <dbReference type="NCBI Taxonomy" id="210409"/>
    <lineage>
        <taxon>Eukaryota</taxon>
        <taxon>Metazoa</taxon>
        <taxon>Ecdysozoa</taxon>
        <taxon>Arthropoda</taxon>
        <taxon>Crustacea</taxon>
        <taxon>Multicrustacea</taxon>
        <taxon>Malacostraca</taxon>
        <taxon>Eumalacostraca</taxon>
        <taxon>Eucarida</taxon>
        <taxon>Decapoda</taxon>
        <taxon>Pleocyemata</taxon>
        <taxon>Brachyura</taxon>
        <taxon>Eubrachyura</taxon>
        <taxon>Portunoidea</taxon>
        <taxon>Portunidae</taxon>
        <taxon>Portuninae</taxon>
        <taxon>Portunus</taxon>
    </lineage>
</organism>